<protein>
    <submittedName>
        <fullName evidence="2">Uncharacterized protein</fullName>
    </submittedName>
</protein>
<feature type="region of interest" description="Disordered" evidence="1">
    <location>
        <begin position="58"/>
        <end position="83"/>
    </location>
</feature>
<name>A0AAV4PLP1_CAEEX</name>
<organism evidence="2 3">
    <name type="scientific">Caerostris extrusa</name>
    <name type="common">Bark spider</name>
    <name type="synonym">Caerostris bankana</name>
    <dbReference type="NCBI Taxonomy" id="172846"/>
    <lineage>
        <taxon>Eukaryota</taxon>
        <taxon>Metazoa</taxon>
        <taxon>Ecdysozoa</taxon>
        <taxon>Arthropoda</taxon>
        <taxon>Chelicerata</taxon>
        <taxon>Arachnida</taxon>
        <taxon>Araneae</taxon>
        <taxon>Araneomorphae</taxon>
        <taxon>Entelegynae</taxon>
        <taxon>Araneoidea</taxon>
        <taxon>Araneidae</taxon>
        <taxon>Caerostris</taxon>
    </lineage>
</organism>
<dbReference type="EMBL" id="BPLR01004888">
    <property type="protein sequence ID" value="GIX98302.1"/>
    <property type="molecule type" value="Genomic_DNA"/>
</dbReference>
<accession>A0AAV4PLP1</accession>
<evidence type="ECO:0000256" key="1">
    <source>
        <dbReference type="SAM" id="MobiDB-lite"/>
    </source>
</evidence>
<dbReference type="Proteomes" id="UP001054945">
    <property type="component" value="Unassembled WGS sequence"/>
</dbReference>
<sequence>MTESRNLVLAGLELLLEMGTNVSIPLNEKTPLHEVCLQDKSKRAETARPLDVRIEIPRHSPAENKKDSSKYNGQRTRLHVELC</sequence>
<comment type="caution">
    <text evidence="2">The sequence shown here is derived from an EMBL/GenBank/DDBJ whole genome shotgun (WGS) entry which is preliminary data.</text>
</comment>
<reference evidence="2 3" key="1">
    <citation type="submission" date="2021-06" db="EMBL/GenBank/DDBJ databases">
        <title>Caerostris extrusa draft genome.</title>
        <authorList>
            <person name="Kono N."/>
            <person name="Arakawa K."/>
        </authorList>
    </citation>
    <scope>NUCLEOTIDE SEQUENCE [LARGE SCALE GENOMIC DNA]</scope>
</reference>
<evidence type="ECO:0000313" key="3">
    <source>
        <dbReference type="Proteomes" id="UP001054945"/>
    </source>
</evidence>
<dbReference type="AlphaFoldDB" id="A0AAV4PLP1"/>
<gene>
    <name evidence="2" type="ORF">CEXT_362711</name>
</gene>
<evidence type="ECO:0000313" key="2">
    <source>
        <dbReference type="EMBL" id="GIX98302.1"/>
    </source>
</evidence>
<keyword evidence="3" id="KW-1185">Reference proteome</keyword>
<proteinExistence type="predicted"/>
<feature type="compositionally biased region" description="Basic and acidic residues" evidence="1">
    <location>
        <begin position="58"/>
        <end position="69"/>
    </location>
</feature>